<name>A0A5C5G2D1_9BASI</name>
<comment type="caution">
    <text evidence="3">The sequence shown here is derived from an EMBL/GenBank/DDBJ whole genome shotgun (WGS) entry which is preliminary data.</text>
</comment>
<evidence type="ECO:0000313" key="4">
    <source>
        <dbReference type="Proteomes" id="UP000311382"/>
    </source>
</evidence>
<dbReference type="AlphaFoldDB" id="A0A5C5G2D1"/>
<dbReference type="SUPFAM" id="SSF81383">
    <property type="entry name" value="F-box domain"/>
    <property type="match status" value="1"/>
</dbReference>
<keyword evidence="4" id="KW-1185">Reference proteome</keyword>
<dbReference type="PROSITE" id="PS50181">
    <property type="entry name" value="FBOX"/>
    <property type="match status" value="1"/>
</dbReference>
<dbReference type="Pfam" id="PF12937">
    <property type="entry name" value="F-box-like"/>
    <property type="match status" value="1"/>
</dbReference>
<protein>
    <recommendedName>
        <fullName evidence="2">F-box domain-containing protein</fullName>
    </recommendedName>
</protein>
<sequence length="273" mass="30408">MAPAPDLLHTALNRHASQQRTSDGEPLSPQALERLRLSSDDDEQIEVRTPLGSVAGSVASSPSSSRSASPTRAAAGKRKGGAGKPRRDKTKEREKSEAMKNPLDPFLRFPGQVLGRVLGYLGYQDLTRVGLVSKRWRRSQTLNYTWYLLLQSYTFTDPKDRTPTYAESTGLPTWRSSEASQDWAARFASIYTQPDVPEGEESDHDENGLTLREERELKWKDENEADELAGMDKNAMREFYKSLGNKKLKGKRFKGGTRTHEGDGLGPPAEAEP</sequence>
<proteinExistence type="predicted"/>
<dbReference type="InterPro" id="IPR036047">
    <property type="entry name" value="F-box-like_dom_sf"/>
</dbReference>
<feature type="compositionally biased region" description="Basic and acidic residues" evidence="1">
    <location>
        <begin position="89"/>
        <end position="98"/>
    </location>
</feature>
<dbReference type="OrthoDB" id="6419443at2759"/>
<feature type="region of interest" description="Disordered" evidence="1">
    <location>
        <begin position="195"/>
        <end position="215"/>
    </location>
</feature>
<evidence type="ECO:0000259" key="2">
    <source>
        <dbReference type="PROSITE" id="PS50181"/>
    </source>
</evidence>
<feature type="compositionally biased region" description="Basic residues" evidence="1">
    <location>
        <begin position="75"/>
        <end position="88"/>
    </location>
</feature>
<dbReference type="EMBL" id="SOZI01000013">
    <property type="protein sequence ID" value="TNY23247.1"/>
    <property type="molecule type" value="Genomic_DNA"/>
</dbReference>
<feature type="region of interest" description="Disordered" evidence="1">
    <location>
        <begin position="249"/>
        <end position="273"/>
    </location>
</feature>
<accession>A0A5C5G2D1</accession>
<evidence type="ECO:0000313" key="3">
    <source>
        <dbReference type="EMBL" id="TNY23247.1"/>
    </source>
</evidence>
<gene>
    <name evidence="3" type="ORF">DMC30DRAFT_43873</name>
</gene>
<dbReference type="STRING" id="5288.A0A5C5G2D1"/>
<dbReference type="Gene3D" id="1.20.1280.50">
    <property type="match status" value="1"/>
</dbReference>
<dbReference type="Proteomes" id="UP000311382">
    <property type="component" value="Unassembled WGS sequence"/>
</dbReference>
<feature type="domain" description="F-box" evidence="2">
    <location>
        <begin position="103"/>
        <end position="149"/>
    </location>
</feature>
<feature type="compositionally biased region" description="Low complexity" evidence="1">
    <location>
        <begin position="52"/>
        <end position="74"/>
    </location>
</feature>
<feature type="compositionally biased region" description="Basic and acidic residues" evidence="1">
    <location>
        <begin position="205"/>
        <end position="215"/>
    </location>
</feature>
<reference evidence="3 4" key="1">
    <citation type="submission" date="2019-03" db="EMBL/GenBank/DDBJ databases">
        <title>Rhodosporidium diobovatum UCD-FST 08-225 genome sequencing, assembly, and annotation.</title>
        <authorList>
            <person name="Fakankun I.U."/>
            <person name="Fristensky B."/>
            <person name="Levin D.B."/>
        </authorList>
    </citation>
    <scope>NUCLEOTIDE SEQUENCE [LARGE SCALE GENOMIC DNA]</scope>
    <source>
        <strain evidence="3 4">UCD-FST 08-225</strain>
    </source>
</reference>
<organism evidence="3 4">
    <name type="scientific">Rhodotorula diobovata</name>
    <dbReference type="NCBI Taxonomy" id="5288"/>
    <lineage>
        <taxon>Eukaryota</taxon>
        <taxon>Fungi</taxon>
        <taxon>Dikarya</taxon>
        <taxon>Basidiomycota</taxon>
        <taxon>Pucciniomycotina</taxon>
        <taxon>Microbotryomycetes</taxon>
        <taxon>Sporidiobolales</taxon>
        <taxon>Sporidiobolaceae</taxon>
        <taxon>Rhodotorula</taxon>
    </lineage>
</organism>
<dbReference type="InterPro" id="IPR001810">
    <property type="entry name" value="F-box_dom"/>
</dbReference>
<evidence type="ECO:0000256" key="1">
    <source>
        <dbReference type="SAM" id="MobiDB-lite"/>
    </source>
</evidence>
<feature type="region of interest" description="Disordered" evidence="1">
    <location>
        <begin position="1"/>
        <end position="103"/>
    </location>
</feature>